<dbReference type="InterPro" id="IPR039760">
    <property type="entry name" value="MOFRL_protein"/>
</dbReference>
<dbReference type="SUPFAM" id="SSF82544">
    <property type="entry name" value="GckA/TtuD-like"/>
    <property type="match status" value="1"/>
</dbReference>
<dbReference type="EMBL" id="JAPIUZ010000002">
    <property type="protein sequence ID" value="MCX2563446.1"/>
    <property type="molecule type" value="Genomic_DNA"/>
</dbReference>
<dbReference type="InterPro" id="IPR025286">
    <property type="entry name" value="MOFRL_assoc_dom"/>
</dbReference>
<accession>A0ABT3QDT0</accession>
<evidence type="ECO:0000259" key="1">
    <source>
        <dbReference type="Pfam" id="PF05161"/>
    </source>
</evidence>
<feature type="domain" description="MOFRL" evidence="1">
    <location>
        <begin position="318"/>
        <end position="426"/>
    </location>
</feature>
<dbReference type="PANTHER" id="PTHR12227:SF0">
    <property type="entry name" value="GLYCERATE KINASE"/>
    <property type="match status" value="1"/>
</dbReference>
<keyword evidence="3" id="KW-0418">Kinase</keyword>
<evidence type="ECO:0000259" key="2">
    <source>
        <dbReference type="Pfam" id="PF13660"/>
    </source>
</evidence>
<reference evidence="3 4" key="1">
    <citation type="submission" date="2022-11" db="EMBL/GenBank/DDBJ databases">
        <title>Genome sequencing of Acetobacter type strain.</title>
        <authorList>
            <person name="Heo J."/>
            <person name="Lee D."/>
            <person name="Han B.-H."/>
            <person name="Hong S.-B."/>
            <person name="Kwon S.-W."/>
        </authorList>
    </citation>
    <scope>NUCLEOTIDE SEQUENCE [LARGE SCALE GENOMIC DNA]</scope>
    <source>
        <strain evidence="3 4">KACC 21253</strain>
    </source>
</reference>
<gene>
    <name evidence="3" type="ORF">OQ497_05645</name>
</gene>
<keyword evidence="4" id="KW-1185">Reference proteome</keyword>
<feature type="domain" description="MOFRL-associated" evidence="2">
    <location>
        <begin position="18"/>
        <end position="237"/>
    </location>
</feature>
<dbReference type="GO" id="GO:0016301">
    <property type="term" value="F:kinase activity"/>
    <property type="evidence" value="ECO:0007669"/>
    <property type="project" value="UniProtKB-KW"/>
</dbReference>
<name>A0ABT3QDT0_9PROT</name>
<dbReference type="Gene3D" id="3.40.50.10180">
    <property type="entry name" value="Glycerate kinase, MOFRL-like N-terminal domain"/>
    <property type="match status" value="1"/>
</dbReference>
<sequence length="433" mass="44663">MSPQSPAYWSDQQVRQFLHSLFEEAVASVQPSLVLAGMLPEKPKGRCVVVGAGKASAAMAAALENAWPDVPLEGVVVTRDGHAVPTRHITILEASHPVPDARSESAAQAILKAVSGLGPEDMVIALISGGGSSLLVSPVQGVTLEEKQSVNKALLRSGATISEMNAVRRHLSAIKGGKLAQAAYPARVETFVMSDVPGDDPGVIASGPTIFSSATAAEALHIIERYGIELPDSARVALFKEAETEKKRTQARQVNGAVHMIATPLQALKAVAEKAEKAGVASLILGDAIEGESAAAGVVLAGVARSVRQHGLPVAGPVVLLSGGETTVTIRKGEAAGRGGRNTEFLLAAAQALAGEAGIWALAGDSDGIDGTEDAAGAIITPDTLMRGQQAGLSASDFLKGHDSYSYFSATDDLVITGPTMVNVNDIRIIFIQ</sequence>
<dbReference type="Gene3D" id="3.40.1480.10">
    <property type="entry name" value="MOFRL domain"/>
    <property type="match status" value="1"/>
</dbReference>
<dbReference type="Pfam" id="PF05161">
    <property type="entry name" value="MOFRL"/>
    <property type="match status" value="1"/>
</dbReference>
<evidence type="ECO:0000313" key="4">
    <source>
        <dbReference type="Proteomes" id="UP001301152"/>
    </source>
</evidence>
<dbReference type="RefSeq" id="WP_173559129.1">
    <property type="nucleotide sequence ID" value="NZ_JAPIUZ010000002.1"/>
</dbReference>
<keyword evidence="3" id="KW-0808">Transferase</keyword>
<protein>
    <submittedName>
        <fullName evidence="3">Glycerate kinase</fullName>
    </submittedName>
</protein>
<comment type="caution">
    <text evidence="3">The sequence shown here is derived from an EMBL/GenBank/DDBJ whole genome shotgun (WGS) entry which is preliminary data.</text>
</comment>
<organism evidence="3 4">
    <name type="scientific">Acetobacter thailandicus</name>
    <dbReference type="NCBI Taxonomy" id="1502842"/>
    <lineage>
        <taxon>Bacteria</taxon>
        <taxon>Pseudomonadati</taxon>
        <taxon>Pseudomonadota</taxon>
        <taxon>Alphaproteobacteria</taxon>
        <taxon>Acetobacterales</taxon>
        <taxon>Acetobacteraceae</taxon>
        <taxon>Acetobacter</taxon>
    </lineage>
</organism>
<dbReference type="PANTHER" id="PTHR12227">
    <property type="entry name" value="GLYCERATE KINASE"/>
    <property type="match status" value="1"/>
</dbReference>
<dbReference type="Proteomes" id="UP001301152">
    <property type="component" value="Unassembled WGS sequence"/>
</dbReference>
<dbReference type="Pfam" id="PF13660">
    <property type="entry name" value="DUF4147"/>
    <property type="match status" value="1"/>
</dbReference>
<dbReference type="InterPro" id="IPR007835">
    <property type="entry name" value="MOFRL"/>
</dbReference>
<dbReference type="InterPro" id="IPR037035">
    <property type="entry name" value="GK-like_C_sf"/>
</dbReference>
<proteinExistence type="predicted"/>
<dbReference type="InterPro" id="IPR038614">
    <property type="entry name" value="GK_N_sf"/>
</dbReference>
<evidence type="ECO:0000313" key="3">
    <source>
        <dbReference type="EMBL" id="MCX2563446.1"/>
    </source>
</evidence>